<gene>
    <name evidence="2" type="primary">ABSGL_06872.1 scaffold 8678</name>
</gene>
<dbReference type="InterPro" id="IPR043502">
    <property type="entry name" value="DNA/RNA_pol_sf"/>
</dbReference>
<dbReference type="Pfam" id="PF00078">
    <property type="entry name" value="RVT_1"/>
    <property type="match status" value="1"/>
</dbReference>
<proteinExistence type="predicted"/>
<dbReference type="AlphaFoldDB" id="A0A168NSZ3"/>
<sequence>MATPWGNYSYQVMPFGIVNRPSTFARCIYMALEPFMGRFATSYIDDITIYSDVLDKQLEHIEAVLKRLVAVGLKVKPSKCLWLQDSIKLLGFVVDKDGNRIDTVKVDKIMDFPVPTNKTAVRAFVNLAGYYWRHVQAFSTWITSNLMNLGQAMRWKCLLVLPH</sequence>
<protein>
    <recommendedName>
        <fullName evidence="1">Reverse transcriptase domain-containing protein</fullName>
    </recommendedName>
</protein>
<evidence type="ECO:0000313" key="2">
    <source>
        <dbReference type="EMBL" id="SAM01135.1"/>
    </source>
</evidence>
<dbReference type="OMA" id="EYCGHIV"/>
<dbReference type="InParanoid" id="A0A168NSZ3"/>
<dbReference type="InterPro" id="IPR051320">
    <property type="entry name" value="Viral_Replic_Matur_Polypro"/>
</dbReference>
<dbReference type="Gene3D" id="3.30.70.270">
    <property type="match status" value="2"/>
</dbReference>
<evidence type="ECO:0000313" key="3">
    <source>
        <dbReference type="Proteomes" id="UP000078561"/>
    </source>
</evidence>
<dbReference type="InterPro" id="IPR000477">
    <property type="entry name" value="RT_dom"/>
</dbReference>
<dbReference type="Proteomes" id="UP000078561">
    <property type="component" value="Unassembled WGS sequence"/>
</dbReference>
<keyword evidence="3" id="KW-1185">Reference proteome</keyword>
<feature type="domain" description="Reverse transcriptase" evidence="1">
    <location>
        <begin position="1"/>
        <end position="94"/>
    </location>
</feature>
<dbReference type="PANTHER" id="PTHR33064">
    <property type="entry name" value="POL PROTEIN"/>
    <property type="match status" value="1"/>
</dbReference>
<dbReference type="PANTHER" id="PTHR33064:SF37">
    <property type="entry name" value="RIBONUCLEASE H"/>
    <property type="match status" value="1"/>
</dbReference>
<name>A0A168NSZ3_ABSGL</name>
<evidence type="ECO:0000259" key="1">
    <source>
        <dbReference type="PROSITE" id="PS50878"/>
    </source>
</evidence>
<dbReference type="PROSITE" id="PS50878">
    <property type="entry name" value="RT_POL"/>
    <property type="match status" value="1"/>
</dbReference>
<dbReference type="STRING" id="4829.A0A168NSZ3"/>
<accession>A0A168NSZ3</accession>
<dbReference type="InterPro" id="IPR043128">
    <property type="entry name" value="Rev_trsase/Diguanyl_cyclase"/>
</dbReference>
<dbReference type="OrthoDB" id="2286699at2759"/>
<dbReference type="SUPFAM" id="SSF56672">
    <property type="entry name" value="DNA/RNA polymerases"/>
    <property type="match status" value="1"/>
</dbReference>
<dbReference type="CDD" id="cd01647">
    <property type="entry name" value="RT_LTR"/>
    <property type="match status" value="1"/>
</dbReference>
<dbReference type="EMBL" id="LT553503">
    <property type="protein sequence ID" value="SAM01135.1"/>
    <property type="molecule type" value="Genomic_DNA"/>
</dbReference>
<organism evidence="2">
    <name type="scientific">Absidia glauca</name>
    <name type="common">Pin mould</name>
    <dbReference type="NCBI Taxonomy" id="4829"/>
    <lineage>
        <taxon>Eukaryota</taxon>
        <taxon>Fungi</taxon>
        <taxon>Fungi incertae sedis</taxon>
        <taxon>Mucoromycota</taxon>
        <taxon>Mucoromycotina</taxon>
        <taxon>Mucoromycetes</taxon>
        <taxon>Mucorales</taxon>
        <taxon>Cunninghamellaceae</taxon>
        <taxon>Absidia</taxon>
    </lineage>
</organism>
<reference evidence="2" key="1">
    <citation type="submission" date="2016-04" db="EMBL/GenBank/DDBJ databases">
        <authorList>
            <person name="Evans L.H."/>
            <person name="Alamgir A."/>
            <person name="Owens N."/>
            <person name="Weber N.D."/>
            <person name="Virtaneva K."/>
            <person name="Barbian K."/>
            <person name="Babar A."/>
            <person name="Rosenke K."/>
        </authorList>
    </citation>
    <scope>NUCLEOTIDE SEQUENCE [LARGE SCALE GENOMIC DNA]</scope>
    <source>
        <strain evidence="2">CBS 101.48</strain>
    </source>
</reference>